<sequence>MGGDAHRAGAAGGWLRPGPGRQLRRGGALPARMRRLAWLMALLGATAAFAQQDEEAERAAIREKLAAQRATLALVEAKKLSVLEGMELMEDMAAFSRRRVRALEGDLSLFRRRVALAEREEAVLREALRAQLRRLSPRLRTLYRLQRRRPLEVLLSAEDFAALMWRARALEASMAGDLELLRTVQHVATLQRQATLELKRLHTSLSQRVAFLQQQSKQAQAQQEALEEVVGKLAGEAELAKRAVRELEGADAELTLMLVDLHEAPATSGFGALKGKLPRPVTGIVEVGFGRVVNPRFNTVTVQKGVDIRAAAGTSVHAVAEGTVVYAGWLRGYGNLLIVDHGDDFHTLVAHLSTIAVAVGARVAPGDVVGEVGDTGSLKGAYLYFEVRRAGQAVDPAPWLAPATAAAGTP</sequence>
<dbReference type="Proteomes" id="UP000268313">
    <property type="component" value="Unassembled WGS sequence"/>
</dbReference>
<evidence type="ECO:0000313" key="6">
    <source>
        <dbReference type="Proteomes" id="UP000268313"/>
    </source>
</evidence>
<keyword evidence="6" id="KW-1185">Reference proteome</keyword>
<feature type="chain" id="PRO_5017389009" evidence="3">
    <location>
        <begin position="51"/>
        <end position="410"/>
    </location>
</feature>
<dbReference type="PANTHER" id="PTHR21666:SF289">
    <property type="entry name" value="L-ALA--D-GLU ENDOPEPTIDASE"/>
    <property type="match status" value="1"/>
</dbReference>
<name>A0A3A8JPY6_9BACT</name>
<keyword evidence="1 3" id="KW-0732">Signal</keyword>
<dbReference type="GO" id="GO:0004222">
    <property type="term" value="F:metalloendopeptidase activity"/>
    <property type="evidence" value="ECO:0007669"/>
    <property type="project" value="TreeGrafter"/>
</dbReference>
<evidence type="ECO:0000259" key="4">
    <source>
        <dbReference type="Pfam" id="PF01551"/>
    </source>
</evidence>
<dbReference type="InterPro" id="IPR050570">
    <property type="entry name" value="Cell_wall_metabolism_enzyme"/>
</dbReference>
<dbReference type="SUPFAM" id="SSF51261">
    <property type="entry name" value="Duplicated hybrid motif"/>
    <property type="match status" value="1"/>
</dbReference>
<feature type="domain" description="M23ase beta-sheet core" evidence="4">
    <location>
        <begin position="302"/>
        <end position="396"/>
    </location>
</feature>
<comment type="caution">
    <text evidence="5">The sequence shown here is derived from an EMBL/GenBank/DDBJ whole genome shotgun (WGS) entry which is preliminary data.</text>
</comment>
<dbReference type="PANTHER" id="PTHR21666">
    <property type="entry name" value="PEPTIDASE-RELATED"/>
    <property type="match status" value="1"/>
</dbReference>
<keyword evidence="2" id="KW-0175">Coiled coil</keyword>
<evidence type="ECO:0000256" key="3">
    <source>
        <dbReference type="SAM" id="SignalP"/>
    </source>
</evidence>
<dbReference type="Gene3D" id="2.70.70.10">
    <property type="entry name" value="Glucose Permease (Domain IIA)"/>
    <property type="match status" value="1"/>
</dbReference>
<proteinExistence type="predicted"/>
<protein>
    <submittedName>
        <fullName evidence="5">Peptidase M23</fullName>
    </submittedName>
</protein>
<evidence type="ECO:0000256" key="1">
    <source>
        <dbReference type="ARBA" id="ARBA00022729"/>
    </source>
</evidence>
<dbReference type="CDD" id="cd12797">
    <property type="entry name" value="M23_peptidase"/>
    <property type="match status" value="1"/>
</dbReference>
<dbReference type="Gene3D" id="6.10.250.3150">
    <property type="match status" value="1"/>
</dbReference>
<feature type="coiled-coil region" evidence="2">
    <location>
        <begin position="202"/>
        <end position="232"/>
    </location>
</feature>
<dbReference type="AlphaFoldDB" id="A0A3A8JPY6"/>
<feature type="signal peptide" evidence="3">
    <location>
        <begin position="1"/>
        <end position="50"/>
    </location>
</feature>
<reference evidence="6" key="1">
    <citation type="submission" date="2018-09" db="EMBL/GenBank/DDBJ databases">
        <authorList>
            <person name="Livingstone P.G."/>
            <person name="Whitworth D.E."/>
        </authorList>
    </citation>
    <scope>NUCLEOTIDE SEQUENCE [LARGE SCALE GENOMIC DNA]</scope>
    <source>
        <strain evidence="6">CA043D</strain>
    </source>
</reference>
<accession>A0A3A8JPY6</accession>
<dbReference type="Pfam" id="PF01551">
    <property type="entry name" value="Peptidase_M23"/>
    <property type="match status" value="1"/>
</dbReference>
<evidence type="ECO:0000313" key="5">
    <source>
        <dbReference type="EMBL" id="RKG96986.1"/>
    </source>
</evidence>
<gene>
    <name evidence="5" type="ORF">D7X32_34160</name>
</gene>
<dbReference type="EMBL" id="RAWE01000193">
    <property type="protein sequence ID" value="RKG96986.1"/>
    <property type="molecule type" value="Genomic_DNA"/>
</dbReference>
<dbReference type="OrthoDB" id="9784703at2"/>
<dbReference type="InterPro" id="IPR011055">
    <property type="entry name" value="Dup_hybrid_motif"/>
</dbReference>
<evidence type="ECO:0000256" key="2">
    <source>
        <dbReference type="SAM" id="Coils"/>
    </source>
</evidence>
<organism evidence="5 6">
    <name type="scientific">Corallococcus carmarthensis</name>
    <dbReference type="NCBI Taxonomy" id="2316728"/>
    <lineage>
        <taxon>Bacteria</taxon>
        <taxon>Pseudomonadati</taxon>
        <taxon>Myxococcota</taxon>
        <taxon>Myxococcia</taxon>
        <taxon>Myxococcales</taxon>
        <taxon>Cystobacterineae</taxon>
        <taxon>Myxococcaceae</taxon>
        <taxon>Corallococcus</taxon>
    </lineage>
</organism>
<dbReference type="InterPro" id="IPR016047">
    <property type="entry name" value="M23ase_b-sheet_dom"/>
</dbReference>